<dbReference type="RefSeq" id="WP_184198969.1">
    <property type="nucleotide sequence ID" value="NZ_BMOX01000125.1"/>
</dbReference>
<proteinExistence type="predicted"/>
<sequence length="175" mass="20354">MRKPKSHRIRFSNWRKLGGKPLMTMASLVEQRLVEPLLQDGFEWTDVYLRDPDFPNNGNEIVLERGTGGEIAVIIFNFDKYHRPAFEMHLARREAQPPYAFIHSASLVRRTSQYFHFWGKPWWLPVRFWTEGMSERAVARLAGKLDQALAFVERGECGPNIGRLVHMVQRTTNAS</sequence>
<protein>
    <submittedName>
        <fullName evidence="1">Uncharacterized protein</fullName>
    </submittedName>
</protein>
<gene>
    <name evidence="1" type="ORF">FHS79_001968</name>
</gene>
<organism evidence="1 2">
    <name type="scientific">Polymorphobacter multimanifer</name>
    <dbReference type="NCBI Taxonomy" id="1070431"/>
    <lineage>
        <taxon>Bacteria</taxon>
        <taxon>Pseudomonadati</taxon>
        <taxon>Pseudomonadota</taxon>
        <taxon>Alphaproteobacteria</taxon>
        <taxon>Sphingomonadales</taxon>
        <taxon>Sphingosinicellaceae</taxon>
        <taxon>Polymorphobacter</taxon>
    </lineage>
</organism>
<dbReference type="EMBL" id="JACIIV010000012">
    <property type="protein sequence ID" value="MBB6227789.1"/>
    <property type="molecule type" value="Genomic_DNA"/>
</dbReference>
<dbReference type="Proteomes" id="UP000538147">
    <property type="component" value="Unassembled WGS sequence"/>
</dbReference>
<dbReference type="AlphaFoldDB" id="A0A841L4L0"/>
<keyword evidence="2" id="KW-1185">Reference proteome</keyword>
<accession>A0A841L4L0</accession>
<comment type="caution">
    <text evidence="1">The sequence shown here is derived from an EMBL/GenBank/DDBJ whole genome shotgun (WGS) entry which is preliminary data.</text>
</comment>
<name>A0A841L4L0_9SPHN</name>
<evidence type="ECO:0000313" key="2">
    <source>
        <dbReference type="Proteomes" id="UP000538147"/>
    </source>
</evidence>
<reference evidence="1 2" key="1">
    <citation type="submission" date="2020-08" db="EMBL/GenBank/DDBJ databases">
        <title>Genomic Encyclopedia of Type Strains, Phase IV (KMG-IV): sequencing the most valuable type-strain genomes for metagenomic binning, comparative biology and taxonomic classification.</title>
        <authorList>
            <person name="Goeker M."/>
        </authorList>
    </citation>
    <scope>NUCLEOTIDE SEQUENCE [LARGE SCALE GENOMIC DNA]</scope>
    <source>
        <strain evidence="1 2">DSM 102189</strain>
    </source>
</reference>
<evidence type="ECO:0000313" key="1">
    <source>
        <dbReference type="EMBL" id="MBB6227789.1"/>
    </source>
</evidence>